<organism evidence="1 2">
    <name type="scientific">Mycena albidolilacea</name>
    <dbReference type="NCBI Taxonomy" id="1033008"/>
    <lineage>
        <taxon>Eukaryota</taxon>
        <taxon>Fungi</taxon>
        <taxon>Dikarya</taxon>
        <taxon>Basidiomycota</taxon>
        <taxon>Agaricomycotina</taxon>
        <taxon>Agaricomycetes</taxon>
        <taxon>Agaricomycetidae</taxon>
        <taxon>Agaricales</taxon>
        <taxon>Marasmiineae</taxon>
        <taxon>Mycenaceae</taxon>
        <taxon>Mycena</taxon>
    </lineage>
</organism>
<sequence length="258" mass="28200">MEAKREGAAFVGVWKLNNGGVVFDCKDEVMASWLKQQEIIPQFIAKMGGVCVYKPRRVELVAEMIPVGARIEEGGMWRQVERDSGLEAGVIVGARWLKALACRRAGQQSAHVKVEFVTAEAADHAIDNGLYWQGKHTRACKSEEEVWRCVKCQKFDGHLAFACKSAADVCGRCVEAHWTLDSLVTDSGPMWCSNCKVGGHGAASRTCPFFQSERQKKNEWDPTYGYHYIPTTDPRMWATTAGTAAAAAATAASSAGHG</sequence>
<dbReference type="AlphaFoldDB" id="A0AAD7EHJ8"/>
<name>A0AAD7EHJ8_9AGAR</name>
<protein>
    <submittedName>
        <fullName evidence="1">Uncharacterized protein</fullName>
    </submittedName>
</protein>
<accession>A0AAD7EHJ8</accession>
<dbReference type="Proteomes" id="UP001218218">
    <property type="component" value="Unassembled WGS sequence"/>
</dbReference>
<comment type="caution">
    <text evidence="1">The sequence shown here is derived from an EMBL/GenBank/DDBJ whole genome shotgun (WGS) entry which is preliminary data.</text>
</comment>
<proteinExistence type="predicted"/>
<keyword evidence="2" id="KW-1185">Reference proteome</keyword>
<evidence type="ECO:0000313" key="1">
    <source>
        <dbReference type="EMBL" id="KAJ7321925.1"/>
    </source>
</evidence>
<reference evidence="1" key="1">
    <citation type="submission" date="2023-03" db="EMBL/GenBank/DDBJ databases">
        <title>Massive genome expansion in bonnet fungi (Mycena s.s.) driven by repeated elements and novel gene families across ecological guilds.</title>
        <authorList>
            <consortium name="Lawrence Berkeley National Laboratory"/>
            <person name="Harder C.B."/>
            <person name="Miyauchi S."/>
            <person name="Viragh M."/>
            <person name="Kuo A."/>
            <person name="Thoen E."/>
            <person name="Andreopoulos B."/>
            <person name="Lu D."/>
            <person name="Skrede I."/>
            <person name="Drula E."/>
            <person name="Henrissat B."/>
            <person name="Morin E."/>
            <person name="Kohler A."/>
            <person name="Barry K."/>
            <person name="LaButti K."/>
            <person name="Morin E."/>
            <person name="Salamov A."/>
            <person name="Lipzen A."/>
            <person name="Mereny Z."/>
            <person name="Hegedus B."/>
            <person name="Baldrian P."/>
            <person name="Stursova M."/>
            <person name="Weitz H."/>
            <person name="Taylor A."/>
            <person name="Grigoriev I.V."/>
            <person name="Nagy L.G."/>
            <person name="Martin F."/>
            <person name="Kauserud H."/>
        </authorList>
    </citation>
    <scope>NUCLEOTIDE SEQUENCE</scope>
    <source>
        <strain evidence="1">CBHHK002</strain>
    </source>
</reference>
<gene>
    <name evidence="1" type="ORF">DFH08DRAFT_712487</name>
</gene>
<dbReference type="EMBL" id="JARIHO010000049">
    <property type="protein sequence ID" value="KAJ7321925.1"/>
    <property type="molecule type" value="Genomic_DNA"/>
</dbReference>
<evidence type="ECO:0000313" key="2">
    <source>
        <dbReference type="Proteomes" id="UP001218218"/>
    </source>
</evidence>